<dbReference type="Proteomes" id="UP000825701">
    <property type="component" value="Chromosome"/>
</dbReference>
<reference evidence="3" key="1">
    <citation type="submission" date="2021-08" db="EMBL/GenBank/DDBJ databases">
        <authorList>
            <person name="Zhang H."/>
            <person name="Xu M."/>
            <person name="Yu Z."/>
            <person name="Yang L."/>
            <person name="Cai Y."/>
        </authorList>
    </citation>
    <scope>NUCLEOTIDE SEQUENCE</scope>
    <source>
        <strain evidence="3">CHL1</strain>
    </source>
</reference>
<protein>
    <submittedName>
        <fullName evidence="3">RidA family protein</fullName>
    </submittedName>
</protein>
<feature type="signal peptide" evidence="2">
    <location>
        <begin position="1"/>
        <end position="25"/>
    </location>
</feature>
<dbReference type="RefSeq" id="WP_261404761.1">
    <property type="nucleotide sequence ID" value="NZ_CP081869.1"/>
</dbReference>
<dbReference type="PANTHER" id="PTHR11803:SF39">
    <property type="entry name" value="2-IMINOBUTANOATE_2-IMINOPROPANOATE DEAMINASE"/>
    <property type="match status" value="1"/>
</dbReference>
<dbReference type="Pfam" id="PF01042">
    <property type="entry name" value="Ribonuc_L-PSP"/>
    <property type="match status" value="1"/>
</dbReference>
<dbReference type="GO" id="GO:0005829">
    <property type="term" value="C:cytosol"/>
    <property type="evidence" value="ECO:0007669"/>
    <property type="project" value="TreeGrafter"/>
</dbReference>
<name>A0A9E6RBU9_9HYPH</name>
<dbReference type="FunFam" id="3.30.1330.40:FF:000001">
    <property type="entry name" value="L-PSP family endoribonuclease"/>
    <property type="match status" value="1"/>
</dbReference>
<evidence type="ECO:0000313" key="4">
    <source>
        <dbReference type="Proteomes" id="UP000825701"/>
    </source>
</evidence>
<dbReference type="GO" id="GO:0019239">
    <property type="term" value="F:deaminase activity"/>
    <property type="evidence" value="ECO:0007669"/>
    <property type="project" value="TreeGrafter"/>
</dbReference>
<dbReference type="InterPro" id="IPR006056">
    <property type="entry name" value="RidA"/>
</dbReference>
<evidence type="ECO:0000256" key="1">
    <source>
        <dbReference type="ARBA" id="ARBA00010552"/>
    </source>
</evidence>
<keyword evidence="4" id="KW-1185">Reference proteome</keyword>
<dbReference type="InterPro" id="IPR035959">
    <property type="entry name" value="RutC-like_sf"/>
</dbReference>
<dbReference type="InterPro" id="IPR006175">
    <property type="entry name" value="YjgF/YER057c/UK114"/>
</dbReference>
<comment type="similarity">
    <text evidence="1">Belongs to the RutC family.</text>
</comment>
<dbReference type="CDD" id="cd00448">
    <property type="entry name" value="YjgF_YER057c_UK114_family"/>
    <property type="match status" value="1"/>
</dbReference>
<sequence>MARRLATTLAFCLATCFAAATPTLAQSGKEVVSSPDAPEAIGPYSQAIRHGDTLYLAGQIPIDPKTKELSKGAIEEQTKLVLENLKAVLAAAGMTMDNVVSTSVFMKDLNEFKKMNEVYATYFKDKPPARATVEVARLPRDVAVEISAIAVK</sequence>
<organism evidence="3 4">
    <name type="scientific">Chenggangzhangella methanolivorans</name>
    <dbReference type="NCBI Taxonomy" id="1437009"/>
    <lineage>
        <taxon>Bacteria</taxon>
        <taxon>Pseudomonadati</taxon>
        <taxon>Pseudomonadota</taxon>
        <taxon>Alphaproteobacteria</taxon>
        <taxon>Hyphomicrobiales</taxon>
        <taxon>Methylopilaceae</taxon>
        <taxon>Chenggangzhangella</taxon>
    </lineage>
</organism>
<dbReference type="EMBL" id="CP081869">
    <property type="protein sequence ID" value="QZO01480.1"/>
    <property type="molecule type" value="Genomic_DNA"/>
</dbReference>
<proteinExistence type="inferred from homology"/>
<evidence type="ECO:0000256" key="2">
    <source>
        <dbReference type="SAM" id="SignalP"/>
    </source>
</evidence>
<feature type="chain" id="PRO_5038363820" evidence="2">
    <location>
        <begin position="26"/>
        <end position="152"/>
    </location>
</feature>
<keyword evidence="2" id="KW-0732">Signal</keyword>
<accession>A0A9E6RBU9</accession>
<dbReference type="SUPFAM" id="SSF55298">
    <property type="entry name" value="YjgF-like"/>
    <property type="match status" value="1"/>
</dbReference>
<dbReference type="PROSITE" id="PS01094">
    <property type="entry name" value="UPF0076"/>
    <property type="match status" value="1"/>
</dbReference>
<dbReference type="KEGG" id="cmet:K6K41_08600"/>
<dbReference type="InterPro" id="IPR019897">
    <property type="entry name" value="RidA_CS"/>
</dbReference>
<dbReference type="NCBIfam" id="TIGR00004">
    <property type="entry name" value="Rid family detoxifying hydrolase"/>
    <property type="match status" value="1"/>
</dbReference>
<dbReference type="Gene3D" id="3.30.1330.40">
    <property type="entry name" value="RutC-like"/>
    <property type="match status" value="1"/>
</dbReference>
<gene>
    <name evidence="3" type="ORF">K6K41_08600</name>
</gene>
<dbReference type="PANTHER" id="PTHR11803">
    <property type="entry name" value="2-IMINOBUTANOATE/2-IMINOPROPANOATE DEAMINASE RIDA"/>
    <property type="match status" value="1"/>
</dbReference>
<evidence type="ECO:0000313" key="3">
    <source>
        <dbReference type="EMBL" id="QZO01480.1"/>
    </source>
</evidence>
<dbReference type="AlphaFoldDB" id="A0A9E6RBU9"/>